<organism evidence="3 4">
    <name type="scientific">Zooshikella harenae</name>
    <dbReference type="NCBI Taxonomy" id="2827238"/>
    <lineage>
        <taxon>Bacteria</taxon>
        <taxon>Pseudomonadati</taxon>
        <taxon>Pseudomonadota</taxon>
        <taxon>Gammaproteobacteria</taxon>
        <taxon>Oceanospirillales</taxon>
        <taxon>Zooshikellaceae</taxon>
        <taxon>Zooshikella</taxon>
    </lineage>
</organism>
<dbReference type="Pfam" id="PF00581">
    <property type="entry name" value="Rhodanese"/>
    <property type="match status" value="1"/>
</dbReference>
<accession>A0ABS5ZGC1</accession>
<evidence type="ECO:0000313" key="4">
    <source>
        <dbReference type="Proteomes" id="UP000690515"/>
    </source>
</evidence>
<dbReference type="Proteomes" id="UP000690515">
    <property type="component" value="Unassembled WGS sequence"/>
</dbReference>
<dbReference type="InterPro" id="IPR050229">
    <property type="entry name" value="GlpE_sulfurtransferase"/>
</dbReference>
<evidence type="ECO:0000256" key="1">
    <source>
        <dbReference type="SAM" id="Phobius"/>
    </source>
</evidence>
<dbReference type="PANTHER" id="PTHR43031">
    <property type="entry name" value="FAD-DEPENDENT OXIDOREDUCTASE"/>
    <property type="match status" value="1"/>
</dbReference>
<dbReference type="InterPro" id="IPR036873">
    <property type="entry name" value="Rhodanese-like_dom_sf"/>
</dbReference>
<dbReference type="EMBL" id="JAGSOY010000060">
    <property type="protein sequence ID" value="MBU2713094.1"/>
    <property type="molecule type" value="Genomic_DNA"/>
</dbReference>
<dbReference type="SUPFAM" id="SSF52821">
    <property type="entry name" value="Rhodanese/Cell cycle control phosphatase"/>
    <property type="match status" value="1"/>
</dbReference>
<dbReference type="Gene3D" id="3.40.250.10">
    <property type="entry name" value="Rhodanese-like domain"/>
    <property type="match status" value="1"/>
</dbReference>
<dbReference type="SMART" id="SM00450">
    <property type="entry name" value="RHOD"/>
    <property type="match status" value="1"/>
</dbReference>
<name>A0ABS5ZGC1_9GAMM</name>
<sequence length="138" mass="15414">MEHLIVFVSNHPELVTSFVVLLLLLLFTESRKAGKTVATQQATHLINQQQAKVIDIRERNEFSEGHIVDAVNIPFNKLTERMSELEKFKDTPIIIVDNNGQHASSAGKILNKAGYKQVVRLQGGISGWRGENLPLVKS</sequence>
<dbReference type="InterPro" id="IPR001763">
    <property type="entry name" value="Rhodanese-like_dom"/>
</dbReference>
<evidence type="ECO:0000259" key="2">
    <source>
        <dbReference type="PROSITE" id="PS50206"/>
    </source>
</evidence>
<feature type="transmembrane region" description="Helical" evidence="1">
    <location>
        <begin position="6"/>
        <end position="27"/>
    </location>
</feature>
<keyword evidence="1" id="KW-0472">Membrane</keyword>
<keyword evidence="1" id="KW-0812">Transmembrane</keyword>
<dbReference type="RefSeq" id="WP_215821340.1">
    <property type="nucleotide sequence ID" value="NZ_JAGSOY010000060.1"/>
</dbReference>
<keyword evidence="1" id="KW-1133">Transmembrane helix</keyword>
<evidence type="ECO:0000313" key="3">
    <source>
        <dbReference type="EMBL" id="MBU2713094.1"/>
    </source>
</evidence>
<dbReference type="CDD" id="cd00158">
    <property type="entry name" value="RHOD"/>
    <property type="match status" value="1"/>
</dbReference>
<protein>
    <submittedName>
        <fullName evidence="3">Rhodanese-like domain-containing protein</fullName>
    </submittedName>
</protein>
<feature type="domain" description="Rhodanese" evidence="2">
    <location>
        <begin position="47"/>
        <end position="137"/>
    </location>
</feature>
<reference evidence="3 4" key="1">
    <citation type="submission" date="2021-04" db="EMBL/GenBank/DDBJ databases">
        <authorList>
            <person name="Pira H."/>
            <person name="Risdian C."/>
            <person name="Wink J."/>
        </authorList>
    </citation>
    <scope>NUCLEOTIDE SEQUENCE [LARGE SCALE GENOMIC DNA]</scope>
    <source>
        <strain evidence="3 4">WH53</strain>
    </source>
</reference>
<dbReference type="PANTHER" id="PTHR43031:SF18">
    <property type="entry name" value="RHODANESE-RELATED SULFURTRANSFERASES"/>
    <property type="match status" value="1"/>
</dbReference>
<gene>
    <name evidence="3" type="ORF">KCG35_18670</name>
</gene>
<dbReference type="PROSITE" id="PS50206">
    <property type="entry name" value="RHODANESE_3"/>
    <property type="match status" value="1"/>
</dbReference>
<comment type="caution">
    <text evidence="3">The sequence shown here is derived from an EMBL/GenBank/DDBJ whole genome shotgun (WGS) entry which is preliminary data.</text>
</comment>
<keyword evidence="4" id="KW-1185">Reference proteome</keyword>
<proteinExistence type="predicted"/>